<keyword evidence="2 5" id="KW-0812">Transmembrane</keyword>
<name>A0A011NMG7_9PROT</name>
<feature type="domain" description="Major facilitator superfamily (MFS) profile" evidence="6">
    <location>
        <begin position="27"/>
        <end position="423"/>
    </location>
</feature>
<dbReference type="GO" id="GO:0012505">
    <property type="term" value="C:endomembrane system"/>
    <property type="evidence" value="ECO:0007669"/>
    <property type="project" value="UniProtKB-SubCell"/>
</dbReference>
<dbReference type="InterPro" id="IPR011701">
    <property type="entry name" value="MFS"/>
</dbReference>
<proteinExistence type="predicted"/>
<feature type="transmembrane region" description="Helical" evidence="5">
    <location>
        <begin position="97"/>
        <end position="114"/>
    </location>
</feature>
<evidence type="ECO:0000259" key="6">
    <source>
        <dbReference type="PROSITE" id="PS50850"/>
    </source>
</evidence>
<keyword evidence="4 5" id="KW-0472">Membrane</keyword>
<dbReference type="Gene3D" id="1.20.1250.20">
    <property type="entry name" value="MFS general substrate transporter like domains"/>
    <property type="match status" value="1"/>
</dbReference>
<organism evidence="7 8">
    <name type="scientific">Candidatus Accumulibacter adjunctus</name>
    <dbReference type="NCBI Taxonomy" id="1454001"/>
    <lineage>
        <taxon>Bacteria</taxon>
        <taxon>Pseudomonadati</taxon>
        <taxon>Pseudomonadota</taxon>
        <taxon>Betaproteobacteria</taxon>
        <taxon>Candidatus Accumulibacter</taxon>
    </lineage>
</organism>
<feature type="transmembrane region" description="Helical" evidence="5">
    <location>
        <begin position="63"/>
        <end position="85"/>
    </location>
</feature>
<dbReference type="GO" id="GO:0035435">
    <property type="term" value="P:phosphate ion transmembrane transport"/>
    <property type="evidence" value="ECO:0007669"/>
    <property type="project" value="TreeGrafter"/>
</dbReference>
<dbReference type="GO" id="GO:0061513">
    <property type="term" value="F:glucose 6-phosphate:phosphate antiporter activity"/>
    <property type="evidence" value="ECO:0007669"/>
    <property type="project" value="TreeGrafter"/>
</dbReference>
<evidence type="ECO:0000256" key="1">
    <source>
        <dbReference type="ARBA" id="ARBA00004127"/>
    </source>
</evidence>
<feature type="transmembrane region" description="Helical" evidence="5">
    <location>
        <begin position="120"/>
        <end position="139"/>
    </location>
</feature>
<evidence type="ECO:0000256" key="2">
    <source>
        <dbReference type="ARBA" id="ARBA00022692"/>
    </source>
</evidence>
<dbReference type="InterPro" id="IPR036259">
    <property type="entry name" value="MFS_trans_sf"/>
</dbReference>
<dbReference type="AlphaFoldDB" id="A0A011NMG7"/>
<evidence type="ECO:0000313" key="7">
    <source>
        <dbReference type="EMBL" id="EXI65862.1"/>
    </source>
</evidence>
<dbReference type="InterPro" id="IPR051337">
    <property type="entry name" value="OPA_Antiporter"/>
</dbReference>
<accession>A0A011NMG7</accession>
<dbReference type="PANTHER" id="PTHR43826:SF3">
    <property type="entry name" value="GLUCOSE-6-PHOSPHATE EXCHANGER SLC37A4"/>
    <property type="match status" value="1"/>
</dbReference>
<dbReference type="SUPFAM" id="SSF103473">
    <property type="entry name" value="MFS general substrate transporter"/>
    <property type="match status" value="1"/>
</dbReference>
<dbReference type="PATRIC" id="fig|1454001.3.peg.2955"/>
<evidence type="ECO:0000256" key="4">
    <source>
        <dbReference type="ARBA" id="ARBA00023136"/>
    </source>
</evidence>
<dbReference type="STRING" id="1454001.AW08_02887"/>
<feature type="transmembrane region" description="Helical" evidence="5">
    <location>
        <begin position="301"/>
        <end position="320"/>
    </location>
</feature>
<dbReference type="InterPro" id="IPR020846">
    <property type="entry name" value="MFS_dom"/>
</dbReference>
<dbReference type="GO" id="GO:0016020">
    <property type="term" value="C:membrane"/>
    <property type="evidence" value="ECO:0007669"/>
    <property type="project" value="UniProtKB-ARBA"/>
</dbReference>
<gene>
    <name evidence="7" type="primary">yjjL</name>
    <name evidence="7" type="ORF">AW08_02887</name>
</gene>
<dbReference type="EMBL" id="JFAX01000018">
    <property type="protein sequence ID" value="EXI65862.1"/>
    <property type="molecule type" value="Genomic_DNA"/>
</dbReference>
<dbReference type="PANTHER" id="PTHR43826">
    <property type="entry name" value="GLUCOSE-6-PHOSPHATE EXCHANGER SLC37A4"/>
    <property type="match status" value="1"/>
</dbReference>
<sequence>MFPVSFISSVSLLALTGVFAMNPWLRVFLPFAAGYYFSYFVRNVNAVIAPELTRELGVSAADLGLLTSAYLLTFGAVQLPLGIALDRWGPRRVETGLLLIAAAGCGLFALGETLPQLAVARGLIGLGVSACLMASFKAFGQWFGVERQASLNAAIMAAGGLGALTASTPLSWAIPALGWRTVFVALGAAGLVIALLIWRTPDKPAAGAAGESLRRQLAALRDILRSRAFWRYTPQSTLIVGGFMALQGLWAVPWLMNFSGLPRAAAAHHLLLMSLGMLLGFLGIAFGIGPLTARGVSAERVLQTGMGLGMLATLLIVTGTGPSEPLWFALGLVFSVGNLAYALLQKHYAGSLAGRVNTALNLMVFVGAFSIQWSFGAAIDALQARGMSPRDAYQATFGVLLALQLGGWLWYLAGSLRAARPGN</sequence>
<feature type="transmembrane region" description="Helical" evidence="5">
    <location>
        <begin position="356"/>
        <end position="375"/>
    </location>
</feature>
<feature type="transmembrane region" description="Helical" evidence="5">
    <location>
        <begin position="395"/>
        <end position="413"/>
    </location>
</feature>
<feature type="transmembrane region" description="Helical" evidence="5">
    <location>
        <begin position="151"/>
        <end position="172"/>
    </location>
</feature>
<dbReference type="Pfam" id="PF07690">
    <property type="entry name" value="MFS_1"/>
    <property type="match status" value="1"/>
</dbReference>
<keyword evidence="3 5" id="KW-1133">Transmembrane helix</keyword>
<feature type="transmembrane region" description="Helical" evidence="5">
    <location>
        <begin position="237"/>
        <end position="256"/>
    </location>
</feature>
<protein>
    <submittedName>
        <fullName evidence="7">L-galactonate transporter</fullName>
    </submittedName>
</protein>
<reference evidence="7" key="1">
    <citation type="submission" date="2014-02" db="EMBL/GenBank/DDBJ databases">
        <title>Expanding our view of genomic diversity in Candidatus Accumulibacter clades.</title>
        <authorList>
            <person name="Skennerton C.T."/>
            <person name="Barr J.J."/>
            <person name="Slater F.R."/>
            <person name="Bond P.L."/>
            <person name="Tyson G.W."/>
        </authorList>
    </citation>
    <scope>NUCLEOTIDE SEQUENCE [LARGE SCALE GENOMIC DNA]</scope>
</reference>
<evidence type="ECO:0000256" key="5">
    <source>
        <dbReference type="SAM" id="Phobius"/>
    </source>
</evidence>
<feature type="transmembrane region" description="Helical" evidence="5">
    <location>
        <begin position="326"/>
        <end position="344"/>
    </location>
</feature>
<dbReference type="PROSITE" id="PS50850">
    <property type="entry name" value="MFS"/>
    <property type="match status" value="1"/>
</dbReference>
<comment type="caution">
    <text evidence="7">The sequence shown here is derived from an EMBL/GenBank/DDBJ whole genome shotgun (WGS) entry which is preliminary data.</text>
</comment>
<evidence type="ECO:0000256" key="3">
    <source>
        <dbReference type="ARBA" id="ARBA00022989"/>
    </source>
</evidence>
<feature type="transmembrane region" description="Helical" evidence="5">
    <location>
        <begin position="178"/>
        <end position="198"/>
    </location>
</feature>
<dbReference type="Proteomes" id="UP000020218">
    <property type="component" value="Unassembled WGS sequence"/>
</dbReference>
<comment type="subcellular location">
    <subcellularLocation>
        <location evidence="1">Endomembrane system</location>
        <topology evidence="1">Multi-pass membrane protein</topology>
    </subcellularLocation>
</comment>
<evidence type="ECO:0000313" key="8">
    <source>
        <dbReference type="Proteomes" id="UP000020218"/>
    </source>
</evidence>
<keyword evidence="8" id="KW-1185">Reference proteome</keyword>
<feature type="transmembrane region" description="Helical" evidence="5">
    <location>
        <begin position="268"/>
        <end position="289"/>
    </location>
</feature>